<keyword evidence="3" id="KW-1185">Reference proteome</keyword>
<dbReference type="STRING" id="747525.W4KF60"/>
<evidence type="ECO:0000313" key="3">
    <source>
        <dbReference type="Proteomes" id="UP000030671"/>
    </source>
</evidence>
<accession>W4KF60</accession>
<proteinExistence type="predicted"/>
<dbReference type="RefSeq" id="XP_009544156.1">
    <property type="nucleotide sequence ID" value="XM_009545861.1"/>
</dbReference>
<dbReference type="Pfam" id="PF06522">
    <property type="entry name" value="B12D"/>
    <property type="match status" value="1"/>
</dbReference>
<dbReference type="GeneID" id="20672690"/>
<keyword evidence="1" id="KW-0812">Transmembrane</keyword>
<keyword evidence="1" id="KW-1133">Transmembrane helix</keyword>
<dbReference type="OrthoDB" id="5511684at2759"/>
<dbReference type="PANTHER" id="PTHR14256:SF1">
    <property type="entry name" value="GEO09626P1"/>
    <property type="match status" value="1"/>
</dbReference>
<evidence type="ECO:0000256" key="1">
    <source>
        <dbReference type="SAM" id="Phobius"/>
    </source>
</evidence>
<dbReference type="InterPro" id="IPR010530">
    <property type="entry name" value="B12D"/>
</dbReference>
<organism evidence="2 3">
    <name type="scientific">Heterobasidion irregulare (strain TC 32-1)</name>
    <dbReference type="NCBI Taxonomy" id="747525"/>
    <lineage>
        <taxon>Eukaryota</taxon>
        <taxon>Fungi</taxon>
        <taxon>Dikarya</taxon>
        <taxon>Basidiomycota</taxon>
        <taxon>Agaricomycotina</taxon>
        <taxon>Agaricomycetes</taxon>
        <taxon>Russulales</taxon>
        <taxon>Bondarzewiaceae</taxon>
        <taxon>Heterobasidion</taxon>
        <taxon>Heterobasidion annosum species complex</taxon>
    </lineage>
</organism>
<dbReference type="InParanoid" id="W4KF60"/>
<sequence length="80" mass="9235">MSMRRTFMKHWFAVEAIPIWSVVGLAVVGGGWYVSRLARGPNVVWTKNNPTPWNTVGQNENLKMLSVNQKFEKSWSRDKL</sequence>
<gene>
    <name evidence="2" type="ORF">HETIRDRAFT_408545</name>
</gene>
<protein>
    <submittedName>
        <fullName evidence="2">Uncharacterized protein</fullName>
    </submittedName>
</protein>
<name>W4KF60_HETIT</name>
<reference evidence="2 3" key="1">
    <citation type="journal article" date="2012" name="New Phytol.">
        <title>Insight into trade-off between wood decay and parasitism from the genome of a fungal forest pathogen.</title>
        <authorList>
            <person name="Olson A."/>
            <person name="Aerts A."/>
            <person name="Asiegbu F."/>
            <person name="Belbahri L."/>
            <person name="Bouzid O."/>
            <person name="Broberg A."/>
            <person name="Canback B."/>
            <person name="Coutinho P.M."/>
            <person name="Cullen D."/>
            <person name="Dalman K."/>
            <person name="Deflorio G."/>
            <person name="van Diepen L.T."/>
            <person name="Dunand C."/>
            <person name="Duplessis S."/>
            <person name="Durling M."/>
            <person name="Gonthier P."/>
            <person name="Grimwood J."/>
            <person name="Fossdal C.G."/>
            <person name="Hansson D."/>
            <person name="Henrissat B."/>
            <person name="Hietala A."/>
            <person name="Himmelstrand K."/>
            <person name="Hoffmeister D."/>
            <person name="Hogberg N."/>
            <person name="James T.Y."/>
            <person name="Karlsson M."/>
            <person name="Kohler A."/>
            <person name="Kues U."/>
            <person name="Lee Y.H."/>
            <person name="Lin Y.C."/>
            <person name="Lind M."/>
            <person name="Lindquist E."/>
            <person name="Lombard V."/>
            <person name="Lucas S."/>
            <person name="Lunden K."/>
            <person name="Morin E."/>
            <person name="Murat C."/>
            <person name="Park J."/>
            <person name="Raffaello T."/>
            <person name="Rouze P."/>
            <person name="Salamov A."/>
            <person name="Schmutz J."/>
            <person name="Solheim H."/>
            <person name="Stahlberg J."/>
            <person name="Velez H."/>
            <person name="de Vries R.P."/>
            <person name="Wiebenga A."/>
            <person name="Woodward S."/>
            <person name="Yakovlev I."/>
            <person name="Garbelotto M."/>
            <person name="Martin F."/>
            <person name="Grigoriev I.V."/>
            <person name="Stenlid J."/>
        </authorList>
    </citation>
    <scope>NUCLEOTIDE SEQUENCE [LARGE SCALE GENOMIC DNA]</scope>
    <source>
        <strain evidence="2 3">TC 32-1</strain>
    </source>
</reference>
<feature type="transmembrane region" description="Helical" evidence="1">
    <location>
        <begin position="12"/>
        <end position="34"/>
    </location>
</feature>
<dbReference type="PANTHER" id="PTHR14256">
    <property type="entry name" value="NADH-UBIQUINONE OXIDOREDUCTASE MLRQ SUBUNIT"/>
    <property type="match status" value="1"/>
</dbReference>
<evidence type="ECO:0000313" key="2">
    <source>
        <dbReference type="EMBL" id="ETW84492.1"/>
    </source>
</evidence>
<dbReference type="EMBL" id="KI925456">
    <property type="protein sequence ID" value="ETW84492.1"/>
    <property type="molecule type" value="Genomic_DNA"/>
</dbReference>
<dbReference type="Proteomes" id="UP000030671">
    <property type="component" value="Unassembled WGS sequence"/>
</dbReference>
<dbReference type="eggNOG" id="ENOG502S7HN">
    <property type="taxonomic scope" value="Eukaryota"/>
</dbReference>
<dbReference type="AlphaFoldDB" id="W4KF60"/>
<dbReference type="KEGG" id="hir:HETIRDRAFT_408545"/>
<keyword evidence="1" id="KW-0472">Membrane</keyword>
<dbReference type="HOGENOM" id="CLU_175748_1_0_1"/>